<dbReference type="Proteomes" id="UP000229756">
    <property type="component" value="Unassembled WGS sequence"/>
</dbReference>
<dbReference type="SUPFAM" id="SSF51445">
    <property type="entry name" value="(Trans)glycosidases"/>
    <property type="match status" value="1"/>
</dbReference>
<protein>
    <recommendedName>
        <fullName evidence="3">Glycoside hydrolase family 5 domain-containing protein</fullName>
    </recommendedName>
</protein>
<name>A0A2M8EM99_UNCKA</name>
<dbReference type="Gene3D" id="3.20.20.80">
    <property type="entry name" value="Glycosidases"/>
    <property type="match status" value="1"/>
</dbReference>
<comment type="caution">
    <text evidence="1">The sequence shown here is derived from an EMBL/GenBank/DDBJ whole genome shotgun (WGS) entry which is preliminary data.</text>
</comment>
<sequence length="407" mass="47128">MKKYIIPAIILIFCFILVNDIRKIRDLTKSPWIKSQSSYQPTISTSTPEGDDKEIKCEYVQVLNSSPIGIDKNDKIQENIGYQNNKVGLYIYAEVMEFSELASELANSNGGDWGYVLIPYNVKDYDESRWNNLFDRLSEQHLIPIIQLWDIDLDNEKTDKQIIKSAQFLNSLKWPIKQRYVSAYNETNDAKFWKGNVDPEGYAVVLEKTIDELKKHNEDFFVMNGAFNASARTGKDILDESTYLVRMDKKIPGIFKKLDGWASHPYPQPNFSGSKNGYGRDSIRAYEWELSLLQTHFGVKDLPIFITETGWAHKESEDSNNKTKYTFNQYQVADNIKYAFENVWLPDDRIIAITPFTIKYNPPFDNFSWLTQNDSPYPQFTAIKSIKKVKGRPPQVTYAKSKEVKCE</sequence>
<reference evidence="2" key="1">
    <citation type="submission" date="2017-09" db="EMBL/GenBank/DDBJ databases">
        <title>Depth-based differentiation of microbial function through sediment-hosted aquifers and enrichment of novel symbionts in the deep terrestrial subsurface.</title>
        <authorList>
            <person name="Probst A.J."/>
            <person name="Ladd B."/>
            <person name="Jarett J.K."/>
            <person name="Geller-Mcgrath D.E."/>
            <person name="Sieber C.M.K."/>
            <person name="Emerson J.B."/>
            <person name="Anantharaman K."/>
            <person name="Thomas B.C."/>
            <person name="Malmstrom R."/>
            <person name="Stieglmeier M."/>
            <person name="Klingl A."/>
            <person name="Woyke T."/>
            <person name="Ryan C.M."/>
            <person name="Banfield J.F."/>
        </authorList>
    </citation>
    <scope>NUCLEOTIDE SEQUENCE [LARGE SCALE GENOMIC DNA]</scope>
</reference>
<organism evidence="1 2">
    <name type="scientific">candidate division WWE3 bacterium CG_4_9_14_0_2_um_filter_35_11</name>
    <dbReference type="NCBI Taxonomy" id="1975077"/>
    <lineage>
        <taxon>Bacteria</taxon>
        <taxon>Katanobacteria</taxon>
    </lineage>
</organism>
<accession>A0A2M8EM99</accession>
<evidence type="ECO:0000313" key="2">
    <source>
        <dbReference type="Proteomes" id="UP000229756"/>
    </source>
</evidence>
<evidence type="ECO:0008006" key="3">
    <source>
        <dbReference type="Google" id="ProtNLM"/>
    </source>
</evidence>
<dbReference type="AlphaFoldDB" id="A0A2M8EM99"/>
<evidence type="ECO:0000313" key="1">
    <source>
        <dbReference type="EMBL" id="PJC23863.1"/>
    </source>
</evidence>
<dbReference type="InterPro" id="IPR017853">
    <property type="entry name" value="GH"/>
</dbReference>
<proteinExistence type="predicted"/>
<gene>
    <name evidence="1" type="ORF">CO058_01230</name>
</gene>
<dbReference type="EMBL" id="PFSJ01000009">
    <property type="protein sequence ID" value="PJC23863.1"/>
    <property type="molecule type" value="Genomic_DNA"/>
</dbReference>